<dbReference type="InterPro" id="IPR056110">
    <property type="entry name" value="DUF7693"/>
</dbReference>
<gene>
    <name evidence="2" type="ORF">BVH74_16955</name>
</gene>
<dbReference type="EMBL" id="CP020100">
    <property type="protein sequence ID" value="AQZ96339.1"/>
    <property type="molecule type" value="Genomic_DNA"/>
</dbReference>
<dbReference type="STRING" id="1931241.BVH74_16955"/>
<dbReference type="RefSeq" id="WP_080051247.1">
    <property type="nucleotide sequence ID" value="NZ_CP020100.1"/>
</dbReference>
<keyword evidence="3" id="KW-1185">Reference proteome</keyword>
<reference evidence="2 3" key="1">
    <citation type="submission" date="2017-03" db="EMBL/GenBank/DDBJ databases">
        <title>Complete genome sequence of the novel DNRA strain Pseudomonas sp. S-6-2 isolated from Chinese polluted river sediment. Journal of Biotechnology.</title>
        <authorList>
            <person name="Li J."/>
            <person name="Xiang F."/>
            <person name="Wang L."/>
            <person name="Xi L."/>
            <person name="Liu J."/>
        </authorList>
    </citation>
    <scope>NUCLEOTIDE SEQUENCE [LARGE SCALE GENOMIC DNA]</scope>
    <source>
        <strain evidence="2 3">S-6-2</strain>
    </source>
</reference>
<sequence>MNQPAANVTNLPAREVYQRLKDVCLGTATARRHGQQNWNDVHSGLVTIDIDGWLITLNKEAGALDYCAACTTPDGRHSDMHSWAERGTDPLELLSVWERGRLEAVLETLR</sequence>
<evidence type="ECO:0000313" key="2">
    <source>
        <dbReference type="EMBL" id="AQZ96339.1"/>
    </source>
</evidence>
<dbReference type="Pfam" id="PF24745">
    <property type="entry name" value="DUF7693"/>
    <property type="match status" value="1"/>
</dbReference>
<dbReference type="AlphaFoldDB" id="A0A1V0B8S4"/>
<accession>A0A1V0B8S4</accession>
<evidence type="ECO:0000313" key="3">
    <source>
        <dbReference type="Proteomes" id="UP000243488"/>
    </source>
</evidence>
<name>A0A1V0B8S4_9GAMM</name>
<evidence type="ECO:0000259" key="1">
    <source>
        <dbReference type="Pfam" id="PF24745"/>
    </source>
</evidence>
<feature type="domain" description="DUF7693" evidence="1">
    <location>
        <begin position="11"/>
        <end position="107"/>
    </location>
</feature>
<dbReference type="Proteomes" id="UP000243488">
    <property type="component" value="Chromosome"/>
</dbReference>
<protein>
    <recommendedName>
        <fullName evidence="1">DUF7693 domain-containing protein</fullName>
    </recommendedName>
</protein>
<proteinExistence type="predicted"/>
<dbReference type="KEGG" id="ppha:BVH74_16955"/>
<organism evidence="2 3">
    <name type="scientific">Halopseudomonas phragmitis</name>
    <dbReference type="NCBI Taxonomy" id="1931241"/>
    <lineage>
        <taxon>Bacteria</taxon>
        <taxon>Pseudomonadati</taxon>
        <taxon>Pseudomonadota</taxon>
        <taxon>Gammaproteobacteria</taxon>
        <taxon>Pseudomonadales</taxon>
        <taxon>Pseudomonadaceae</taxon>
        <taxon>Halopseudomonas</taxon>
    </lineage>
</organism>